<feature type="domain" description="CRAL/TRIO N-terminal" evidence="1">
    <location>
        <begin position="32"/>
        <end position="57"/>
    </location>
</feature>
<dbReference type="SUPFAM" id="SSF46938">
    <property type="entry name" value="CRAL/TRIO N-terminal domain"/>
    <property type="match status" value="1"/>
</dbReference>
<organism evidence="2 3">
    <name type="scientific">Stegodyphus mimosarum</name>
    <name type="common">African social velvet spider</name>
    <dbReference type="NCBI Taxonomy" id="407821"/>
    <lineage>
        <taxon>Eukaryota</taxon>
        <taxon>Metazoa</taxon>
        <taxon>Ecdysozoa</taxon>
        <taxon>Arthropoda</taxon>
        <taxon>Chelicerata</taxon>
        <taxon>Arachnida</taxon>
        <taxon>Araneae</taxon>
        <taxon>Araneomorphae</taxon>
        <taxon>Entelegynae</taxon>
        <taxon>Eresoidea</taxon>
        <taxon>Eresidae</taxon>
        <taxon>Stegodyphus</taxon>
    </lineage>
</organism>
<dbReference type="InterPro" id="IPR051064">
    <property type="entry name" value="SEC14/CRAL-TRIO_domain"/>
</dbReference>
<gene>
    <name evidence="2" type="ORF">X975_20798</name>
</gene>
<dbReference type="InterPro" id="IPR036865">
    <property type="entry name" value="CRAL-TRIO_dom_sf"/>
</dbReference>
<evidence type="ECO:0000259" key="1">
    <source>
        <dbReference type="SMART" id="SM01100"/>
    </source>
</evidence>
<dbReference type="SMART" id="SM01100">
    <property type="entry name" value="CRAL_TRIO_N"/>
    <property type="match status" value="1"/>
</dbReference>
<dbReference type="STRING" id="407821.A0A087TEQ0"/>
<dbReference type="OrthoDB" id="1434354at2759"/>
<proteinExistence type="predicted"/>
<sequence length="91" mass="10779">MNTSGTELNEREQEILKEFREALSDVLTAKHTDAVLLKWLRARNFSLKKCELLFRQNLWARAVYKIDTLRSNFIKYEVAEKYDFTSYLGEA</sequence>
<dbReference type="PANTHER" id="PTHR23324:SF83">
    <property type="entry name" value="SEC14-LIKE PROTEIN 2"/>
    <property type="match status" value="1"/>
</dbReference>
<dbReference type="AlphaFoldDB" id="A0A087TEQ0"/>
<dbReference type="Pfam" id="PF03765">
    <property type="entry name" value="CRAL_TRIO_N"/>
    <property type="match status" value="1"/>
</dbReference>
<dbReference type="Gene3D" id="3.40.525.10">
    <property type="entry name" value="CRAL-TRIO lipid binding domain"/>
    <property type="match status" value="1"/>
</dbReference>
<dbReference type="Proteomes" id="UP000054359">
    <property type="component" value="Unassembled WGS sequence"/>
</dbReference>
<protein>
    <submittedName>
        <fullName evidence="2">SEC14-like protein 4</fullName>
    </submittedName>
</protein>
<feature type="non-terminal residue" evidence="2">
    <location>
        <position position="91"/>
    </location>
</feature>
<keyword evidence="3" id="KW-1185">Reference proteome</keyword>
<evidence type="ECO:0000313" key="3">
    <source>
        <dbReference type="Proteomes" id="UP000054359"/>
    </source>
</evidence>
<dbReference type="InterPro" id="IPR011074">
    <property type="entry name" value="CRAL/TRIO_N_dom"/>
</dbReference>
<dbReference type="EMBL" id="KK114877">
    <property type="protein sequence ID" value="KFM63589.1"/>
    <property type="molecule type" value="Genomic_DNA"/>
</dbReference>
<dbReference type="InterPro" id="IPR036273">
    <property type="entry name" value="CRAL/TRIO_N_dom_sf"/>
</dbReference>
<evidence type="ECO:0000313" key="2">
    <source>
        <dbReference type="EMBL" id="KFM63589.1"/>
    </source>
</evidence>
<reference evidence="2 3" key="1">
    <citation type="submission" date="2013-11" db="EMBL/GenBank/DDBJ databases">
        <title>Genome sequencing of Stegodyphus mimosarum.</title>
        <authorList>
            <person name="Bechsgaard J."/>
        </authorList>
    </citation>
    <scope>NUCLEOTIDE SEQUENCE [LARGE SCALE GENOMIC DNA]</scope>
</reference>
<name>A0A087TEQ0_STEMI</name>
<accession>A0A087TEQ0</accession>
<dbReference type="PANTHER" id="PTHR23324">
    <property type="entry name" value="SEC14 RELATED PROTEIN"/>
    <property type="match status" value="1"/>
</dbReference>
<dbReference type="GO" id="GO:0005737">
    <property type="term" value="C:cytoplasm"/>
    <property type="evidence" value="ECO:0007669"/>
    <property type="project" value="TreeGrafter"/>
</dbReference>